<organism evidence="24 25">
    <name type="scientific">Streptoalloteichus tenebrarius (strain ATCC 17920 / DSM 40477 / JCM 4838 / CBS 697.72 / NBRC 16177 / NCIMB 11028 / NRRL B-12390 / A12253. 1 / ISP 5477)</name>
    <name type="common">Streptomyces tenebrarius</name>
    <dbReference type="NCBI Taxonomy" id="1933"/>
    <lineage>
        <taxon>Bacteria</taxon>
        <taxon>Bacillati</taxon>
        <taxon>Actinomycetota</taxon>
        <taxon>Actinomycetes</taxon>
        <taxon>Pseudonocardiales</taxon>
        <taxon>Pseudonocardiaceae</taxon>
        <taxon>Streptoalloteichus</taxon>
    </lineage>
</organism>
<dbReference type="NCBIfam" id="TIGR02614">
    <property type="entry name" value="ftsW"/>
    <property type="match status" value="1"/>
</dbReference>
<dbReference type="Pfam" id="PF01098">
    <property type="entry name" value="FTSW_RODA_SPOVE"/>
    <property type="match status" value="1"/>
</dbReference>
<evidence type="ECO:0000256" key="20">
    <source>
        <dbReference type="ARBA" id="ARBA00049902"/>
    </source>
</evidence>
<evidence type="ECO:0000256" key="7">
    <source>
        <dbReference type="ARBA" id="ARBA00022692"/>
    </source>
</evidence>
<keyword evidence="3" id="KW-1003">Cell membrane</keyword>
<keyword evidence="10 23" id="KW-1133">Transmembrane helix</keyword>
<evidence type="ECO:0000256" key="14">
    <source>
        <dbReference type="ARBA" id="ARBA00032370"/>
    </source>
</evidence>
<comment type="subcellular location">
    <subcellularLocation>
        <location evidence="1">Cell membrane</location>
        <topology evidence="1">Multi-pass membrane protein</topology>
    </subcellularLocation>
</comment>
<feature type="transmembrane region" description="Helical" evidence="23">
    <location>
        <begin position="361"/>
        <end position="383"/>
    </location>
</feature>
<evidence type="ECO:0000256" key="18">
    <source>
        <dbReference type="ARBA" id="ARBA00041418"/>
    </source>
</evidence>
<evidence type="ECO:0000256" key="22">
    <source>
        <dbReference type="SAM" id="MobiDB-lite"/>
    </source>
</evidence>
<evidence type="ECO:0000256" key="8">
    <source>
        <dbReference type="ARBA" id="ARBA00022960"/>
    </source>
</evidence>
<evidence type="ECO:0000256" key="1">
    <source>
        <dbReference type="ARBA" id="ARBA00004651"/>
    </source>
</evidence>
<dbReference type="GO" id="GO:0051301">
    <property type="term" value="P:cell division"/>
    <property type="evidence" value="ECO:0007669"/>
    <property type="project" value="UniProtKB-KW"/>
</dbReference>
<evidence type="ECO:0000256" key="9">
    <source>
        <dbReference type="ARBA" id="ARBA00022984"/>
    </source>
</evidence>
<gene>
    <name evidence="24" type="ORF">LX15_000647</name>
</gene>
<dbReference type="InterPro" id="IPR013437">
    <property type="entry name" value="FtsW"/>
</dbReference>
<feature type="transmembrane region" description="Helical" evidence="23">
    <location>
        <begin position="33"/>
        <end position="53"/>
    </location>
</feature>
<evidence type="ECO:0000256" key="17">
    <source>
        <dbReference type="ARBA" id="ARBA00041185"/>
    </source>
</evidence>
<keyword evidence="13" id="KW-0961">Cell wall biogenesis/degradation</keyword>
<evidence type="ECO:0000256" key="13">
    <source>
        <dbReference type="ARBA" id="ARBA00023316"/>
    </source>
</evidence>
<keyword evidence="11 23" id="KW-0472">Membrane</keyword>
<comment type="pathway">
    <text evidence="2">Cell wall biogenesis; peptidoglycan biosynthesis.</text>
</comment>
<evidence type="ECO:0000256" key="12">
    <source>
        <dbReference type="ARBA" id="ARBA00023306"/>
    </source>
</evidence>
<dbReference type="EC" id="2.4.99.28" evidence="19"/>
<feature type="transmembrane region" description="Helical" evidence="23">
    <location>
        <begin position="98"/>
        <end position="117"/>
    </location>
</feature>
<feature type="transmembrane region" description="Helical" evidence="23">
    <location>
        <begin position="188"/>
        <end position="204"/>
    </location>
</feature>
<dbReference type="RefSeq" id="WP_253667925.1">
    <property type="nucleotide sequence ID" value="NZ_JAMTCP010000002.1"/>
</dbReference>
<comment type="similarity">
    <text evidence="16">Belongs to the SEDS family. FtsW subfamily.</text>
</comment>
<sequence length="476" mass="51545">MPRRAEPGRARRAGPASPRAVLTAWLARPLTSFHLVLAVFGLLTALGLVMVYSASSIESLANGGTTYVVFQKQLIYCGVGLVLFWVALRVPPRVMRRLAPLAMLAGVVLLVLVLFVGKDINGTRSWFKIGPLSFQPVEFAKVAFVMWGAHILVIKRALLDQYRHLLVPLLPAALLMFALVMMQPDLGGTIALGVIPLALLWFAGAPLRLFAVMSLGAVSGALILGMTADYRMDRITAFLHPEADPEGKGFQARQALYALGEGGFFGKGLGRASSKWDYLPNVHNDFIFAIIGEELGFVGCMVVLGLFATLAYVGLRIAARNTDPWIRLVAATVTVWLVSQAAFNIGYVVGLLPVTGLTLPLISSGGTSVVTTMLVFGMLANFARHEPEAVSALRSQGQDRFSRWLRLPMPDPYRPPARRARAHRPPAPAGRPPHRAGRPTGGVGRAAVHPLDERRRGRRGAPPEQRRRGAAQGGQR</sequence>
<comment type="catalytic activity">
    <reaction evidence="20">
        <text>[GlcNAc-(1-&gt;4)-Mur2Ac(oyl-L-Ala-gamma-D-Glu-L-Lys-D-Ala-D-Ala)](n)-di-trans,octa-cis-undecaprenyl diphosphate + beta-D-GlcNAc-(1-&gt;4)-Mur2Ac(oyl-L-Ala-gamma-D-Glu-L-Lys-D-Ala-D-Ala)-di-trans,octa-cis-undecaprenyl diphosphate = [GlcNAc-(1-&gt;4)-Mur2Ac(oyl-L-Ala-gamma-D-Glu-L-Lys-D-Ala-D-Ala)](n+1)-di-trans,octa-cis-undecaprenyl diphosphate + di-trans,octa-cis-undecaprenyl diphosphate + H(+)</text>
        <dbReference type="Rhea" id="RHEA:23708"/>
        <dbReference type="Rhea" id="RHEA-COMP:9602"/>
        <dbReference type="Rhea" id="RHEA-COMP:9603"/>
        <dbReference type="ChEBI" id="CHEBI:15378"/>
        <dbReference type="ChEBI" id="CHEBI:58405"/>
        <dbReference type="ChEBI" id="CHEBI:60033"/>
        <dbReference type="ChEBI" id="CHEBI:78435"/>
        <dbReference type="EC" id="2.4.99.28"/>
    </reaction>
</comment>
<dbReference type="PROSITE" id="PS00428">
    <property type="entry name" value="FTSW_RODA_SPOVE"/>
    <property type="match status" value="1"/>
</dbReference>
<keyword evidence="4 24" id="KW-0132">Cell division</keyword>
<evidence type="ECO:0000256" key="21">
    <source>
        <dbReference type="ARBA" id="ARBA00049966"/>
    </source>
</evidence>
<feature type="transmembrane region" description="Helical" evidence="23">
    <location>
        <begin position="286"/>
        <end position="313"/>
    </location>
</feature>
<protein>
    <recommendedName>
        <fullName evidence="17">Probable peptidoglycan glycosyltransferase FtsW</fullName>
        <ecNumber evidence="19">2.4.99.28</ecNumber>
    </recommendedName>
    <alternativeName>
        <fullName evidence="18">Cell division protein FtsW</fullName>
    </alternativeName>
    <alternativeName>
        <fullName evidence="15">Cell wall polymerase</fullName>
    </alternativeName>
    <alternativeName>
        <fullName evidence="14">Peptidoglycan polymerase</fullName>
    </alternativeName>
</protein>
<keyword evidence="7 23" id="KW-0812">Transmembrane</keyword>
<evidence type="ECO:0000313" key="24">
    <source>
        <dbReference type="EMBL" id="MCP2256964.1"/>
    </source>
</evidence>
<dbReference type="PANTHER" id="PTHR30474">
    <property type="entry name" value="CELL CYCLE PROTEIN"/>
    <property type="match status" value="1"/>
</dbReference>
<evidence type="ECO:0000313" key="25">
    <source>
        <dbReference type="Proteomes" id="UP001205311"/>
    </source>
</evidence>
<evidence type="ECO:0000256" key="10">
    <source>
        <dbReference type="ARBA" id="ARBA00022989"/>
    </source>
</evidence>
<keyword evidence="25" id="KW-1185">Reference proteome</keyword>
<keyword evidence="5" id="KW-0328">Glycosyltransferase</keyword>
<keyword evidence="8" id="KW-0133">Cell shape</keyword>
<feature type="transmembrane region" description="Helical" evidence="23">
    <location>
        <begin position="209"/>
        <end position="228"/>
    </location>
</feature>
<dbReference type="InterPro" id="IPR018365">
    <property type="entry name" value="Cell_cycle_FtsW-rel_CS"/>
</dbReference>
<evidence type="ECO:0000256" key="11">
    <source>
        <dbReference type="ARBA" id="ARBA00023136"/>
    </source>
</evidence>
<keyword evidence="6" id="KW-0808">Transferase</keyword>
<evidence type="ECO:0000256" key="16">
    <source>
        <dbReference type="ARBA" id="ARBA00038053"/>
    </source>
</evidence>
<feature type="region of interest" description="Disordered" evidence="22">
    <location>
        <begin position="405"/>
        <end position="476"/>
    </location>
</feature>
<dbReference type="PANTHER" id="PTHR30474:SF2">
    <property type="entry name" value="PEPTIDOGLYCAN GLYCOSYLTRANSFERASE FTSW-RELATED"/>
    <property type="match status" value="1"/>
</dbReference>
<evidence type="ECO:0000256" key="3">
    <source>
        <dbReference type="ARBA" id="ARBA00022475"/>
    </source>
</evidence>
<dbReference type="Proteomes" id="UP001205311">
    <property type="component" value="Unassembled WGS sequence"/>
</dbReference>
<feature type="transmembrane region" description="Helical" evidence="23">
    <location>
        <begin position="165"/>
        <end position="182"/>
    </location>
</feature>
<reference evidence="24 25" key="1">
    <citation type="submission" date="2022-06" db="EMBL/GenBank/DDBJ databases">
        <title>Genomic Encyclopedia of Archaeal and Bacterial Type Strains, Phase II (KMG-II): from individual species to whole genera.</title>
        <authorList>
            <person name="Goeker M."/>
        </authorList>
    </citation>
    <scope>NUCLEOTIDE SEQUENCE [LARGE SCALE GENOMIC DNA]</scope>
    <source>
        <strain evidence="24 25">DSM 40477</strain>
    </source>
</reference>
<name>A0ABT1HN85_STRSD</name>
<dbReference type="EMBL" id="JAMTCP010000002">
    <property type="protein sequence ID" value="MCP2256964.1"/>
    <property type="molecule type" value="Genomic_DNA"/>
</dbReference>
<evidence type="ECO:0000256" key="19">
    <source>
        <dbReference type="ARBA" id="ARBA00044770"/>
    </source>
</evidence>
<keyword evidence="12" id="KW-0131">Cell cycle</keyword>
<evidence type="ECO:0000256" key="4">
    <source>
        <dbReference type="ARBA" id="ARBA00022618"/>
    </source>
</evidence>
<feature type="transmembrane region" description="Helical" evidence="23">
    <location>
        <begin position="73"/>
        <end position="91"/>
    </location>
</feature>
<feature type="transmembrane region" description="Helical" evidence="23">
    <location>
        <begin position="325"/>
        <end position="349"/>
    </location>
</feature>
<comment type="function">
    <text evidence="21">Peptidoglycan polymerase that is essential for cell division.</text>
</comment>
<proteinExistence type="inferred from homology"/>
<accession>A0ABT1HN85</accession>
<dbReference type="InterPro" id="IPR001182">
    <property type="entry name" value="FtsW/RodA"/>
</dbReference>
<evidence type="ECO:0000256" key="2">
    <source>
        <dbReference type="ARBA" id="ARBA00004752"/>
    </source>
</evidence>
<evidence type="ECO:0000256" key="6">
    <source>
        <dbReference type="ARBA" id="ARBA00022679"/>
    </source>
</evidence>
<evidence type="ECO:0000256" key="15">
    <source>
        <dbReference type="ARBA" id="ARBA00033270"/>
    </source>
</evidence>
<evidence type="ECO:0000256" key="23">
    <source>
        <dbReference type="SAM" id="Phobius"/>
    </source>
</evidence>
<evidence type="ECO:0000256" key="5">
    <source>
        <dbReference type="ARBA" id="ARBA00022676"/>
    </source>
</evidence>
<keyword evidence="9" id="KW-0573">Peptidoglycan synthesis</keyword>
<feature type="transmembrane region" description="Helical" evidence="23">
    <location>
        <begin position="137"/>
        <end position="153"/>
    </location>
</feature>
<comment type="caution">
    <text evidence="24">The sequence shown here is derived from an EMBL/GenBank/DDBJ whole genome shotgun (WGS) entry which is preliminary data.</text>
</comment>